<keyword evidence="1" id="KW-0472">Membrane</keyword>
<dbReference type="AlphaFoldDB" id="A0A1Q8SQB1"/>
<organism evidence="3 4">
    <name type="scientific">Salinicola socius</name>
    <dbReference type="NCBI Taxonomy" id="404433"/>
    <lineage>
        <taxon>Bacteria</taxon>
        <taxon>Pseudomonadati</taxon>
        <taxon>Pseudomonadota</taxon>
        <taxon>Gammaproteobacteria</taxon>
        <taxon>Oceanospirillales</taxon>
        <taxon>Halomonadaceae</taxon>
        <taxon>Salinicola</taxon>
    </lineage>
</organism>
<keyword evidence="1" id="KW-1133">Transmembrane helix</keyword>
<dbReference type="InterPro" id="IPR000160">
    <property type="entry name" value="GGDEF_dom"/>
</dbReference>
<feature type="transmembrane region" description="Helical" evidence="1">
    <location>
        <begin position="33"/>
        <end position="54"/>
    </location>
</feature>
<gene>
    <name evidence="3" type="ORF">BTW07_13405</name>
</gene>
<dbReference type="InterPro" id="IPR029787">
    <property type="entry name" value="Nucleotide_cyclase"/>
</dbReference>
<evidence type="ECO:0000256" key="1">
    <source>
        <dbReference type="SAM" id="Phobius"/>
    </source>
</evidence>
<evidence type="ECO:0000313" key="3">
    <source>
        <dbReference type="EMBL" id="OLO03587.1"/>
    </source>
</evidence>
<feature type="transmembrane region" description="Helical" evidence="1">
    <location>
        <begin position="85"/>
        <end position="118"/>
    </location>
</feature>
<feature type="transmembrane region" description="Helical" evidence="1">
    <location>
        <begin position="124"/>
        <end position="145"/>
    </location>
</feature>
<dbReference type="InterPro" id="IPR043128">
    <property type="entry name" value="Rev_trsase/Diguanyl_cyclase"/>
</dbReference>
<dbReference type="STRING" id="404433.BTW07_13405"/>
<evidence type="ECO:0000313" key="4">
    <source>
        <dbReference type="Proteomes" id="UP000186878"/>
    </source>
</evidence>
<dbReference type="Gene3D" id="3.30.70.270">
    <property type="match status" value="1"/>
</dbReference>
<sequence>MALSRYKLIAQLLTLALLVGLALWEHLMRHYDLILPPTLLAIALLISLPLQWLGRLRPSVADHLLLAGGLVLCAVEAPSSANPMLWLGLSITLSFLLLTFFPALLLAFCLVPILLVLIGDGHLAALNLVFGWWLMLVAAALTVLLDQSSHAKRFTLTPWRRDKRLSATCTRENLKIEIARASALDQPLSVLVVYIPQLDQAGDQFGGHLREVLLSSFSSVVSDNSRQSDLLGENHANVFWLILPNTAEPGAVAAAKRLSDAVTAVAHPEIGALESYSRVCTLQSQESAERFARRLEAAATKLLEPHA</sequence>
<protein>
    <recommendedName>
        <fullName evidence="2">GGDEF domain-containing protein</fullName>
    </recommendedName>
</protein>
<accession>A0A1Q8SQB1</accession>
<feature type="domain" description="GGDEF" evidence="2">
    <location>
        <begin position="186"/>
        <end position="307"/>
    </location>
</feature>
<dbReference type="OrthoDB" id="6181977at2"/>
<dbReference type="EMBL" id="MSDO01000020">
    <property type="protein sequence ID" value="OLO03587.1"/>
    <property type="molecule type" value="Genomic_DNA"/>
</dbReference>
<feature type="transmembrane region" description="Helical" evidence="1">
    <location>
        <begin position="60"/>
        <end position="78"/>
    </location>
</feature>
<name>A0A1Q8SQB1_9GAMM</name>
<dbReference type="SUPFAM" id="SSF55073">
    <property type="entry name" value="Nucleotide cyclase"/>
    <property type="match status" value="1"/>
</dbReference>
<dbReference type="Pfam" id="PF00990">
    <property type="entry name" value="GGDEF"/>
    <property type="match status" value="1"/>
</dbReference>
<reference evidence="3 4" key="1">
    <citation type="submission" date="2016-12" db="EMBL/GenBank/DDBJ databases">
        <title>Draft genome sequences of strains Salinicola socius SMB35, Salinicola sp. MH3R3-1 and Chromohalobacter sp. SMB17 from the Verkhnekamsk potash mining region of Russia.</title>
        <authorList>
            <person name="Mavrodi D.V."/>
            <person name="Olsson B.E."/>
            <person name="Korsakova E.S."/>
            <person name="Pyankova A."/>
            <person name="Mavrodi O.V."/>
            <person name="Plotnikova E.G."/>
        </authorList>
    </citation>
    <scope>NUCLEOTIDE SEQUENCE [LARGE SCALE GENOMIC DNA]</scope>
    <source>
        <strain evidence="3 4">SMB35</strain>
    </source>
</reference>
<keyword evidence="4" id="KW-1185">Reference proteome</keyword>
<proteinExistence type="predicted"/>
<dbReference type="PROSITE" id="PS50887">
    <property type="entry name" value="GGDEF"/>
    <property type="match status" value="1"/>
</dbReference>
<comment type="caution">
    <text evidence="3">The sequence shown here is derived from an EMBL/GenBank/DDBJ whole genome shotgun (WGS) entry which is preliminary data.</text>
</comment>
<dbReference type="RefSeq" id="WP_075570687.1">
    <property type="nucleotide sequence ID" value="NZ_MSDO01000020.1"/>
</dbReference>
<dbReference type="Proteomes" id="UP000186878">
    <property type="component" value="Unassembled WGS sequence"/>
</dbReference>
<keyword evidence="1" id="KW-0812">Transmembrane</keyword>
<feature type="transmembrane region" description="Helical" evidence="1">
    <location>
        <begin position="6"/>
        <end position="24"/>
    </location>
</feature>
<evidence type="ECO:0000259" key="2">
    <source>
        <dbReference type="PROSITE" id="PS50887"/>
    </source>
</evidence>